<reference evidence="1 2" key="1">
    <citation type="submission" date="2013-04" db="EMBL/GenBank/DDBJ databases">
        <title>The Genome Sequence of Parabacteroides goldsteinii DSM 19448.</title>
        <authorList>
            <consortium name="The Broad Institute Genomics Platform"/>
            <person name="Earl A."/>
            <person name="Ward D."/>
            <person name="Feldgarden M."/>
            <person name="Gevers D."/>
            <person name="Martens E."/>
            <person name="Sakamoto M."/>
            <person name="Benno Y."/>
            <person name="Song Y."/>
            <person name="Liu C."/>
            <person name="Lee J."/>
            <person name="Bolanos M."/>
            <person name="Vaisanen M.L."/>
            <person name="Finegold S.M."/>
            <person name="Walker B."/>
            <person name="Young S."/>
            <person name="Zeng Q."/>
            <person name="Gargeya S."/>
            <person name="Fitzgerald M."/>
            <person name="Haas B."/>
            <person name="Abouelleil A."/>
            <person name="Allen A.W."/>
            <person name="Alvarado L."/>
            <person name="Arachchi H.M."/>
            <person name="Berlin A.M."/>
            <person name="Chapman S.B."/>
            <person name="Gainer-Dewar J."/>
            <person name="Goldberg J."/>
            <person name="Griggs A."/>
            <person name="Gujja S."/>
            <person name="Hansen M."/>
            <person name="Howarth C."/>
            <person name="Imamovic A."/>
            <person name="Ireland A."/>
            <person name="Larimer J."/>
            <person name="McCowan C."/>
            <person name="Murphy C."/>
            <person name="Pearson M."/>
            <person name="Poon T.W."/>
            <person name="Priest M."/>
            <person name="Roberts A."/>
            <person name="Saif S."/>
            <person name="Shea T."/>
            <person name="Sisk P."/>
            <person name="Sykes S."/>
            <person name="Wortman J."/>
            <person name="Nusbaum C."/>
            <person name="Birren B."/>
        </authorList>
    </citation>
    <scope>NUCLEOTIDE SEQUENCE [LARGE SCALE GENOMIC DNA]</scope>
    <source>
        <strain evidence="1 2">DSM 19448</strain>
    </source>
</reference>
<name>A0A0F5IPF8_9BACT</name>
<proteinExistence type="predicted"/>
<protein>
    <submittedName>
        <fullName evidence="1">Uncharacterized protein</fullName>
    </submittedName>
</protein>
<comment type="caution">
    <text evidence="1">The sequence shown here is derived from an EMBL/GenBank/DDBJ whole genome shotgun (WGS) entry which is preliminary data.</text>
</comment>
<dbReference type="HOGENOM" id="CLU_146691_0_0_10"/>
<sequence length="180" mass="21098">MYFPVFYFRLLTAIEIICRYLQPEKKFDNQMAKKKKKQQGHYCRICGDYKANEKFSGKGHAQHICKSCMSAMRSGKNPEDILPEPLPMSRETTRFKKLDKEGKSVLKAFITEAVTEYWHEYRQIPFAEGFSELKKYIIGTYDEECGILLKDDAELKTYFQTHTITTINKLLKEENPENEG</sequence>
<organism evidence="1 2">
    <name type="scientific">Parabacteroides goldsteinii DSM 19448 = WAL 12034</name>
    <dbReference type="NCBI Taxonomy" id="927665"/>
    <lineage>
        <taxon>Bacteria</taxon>
        <taxon>Pseudomonadati</taxon>
        <taxon>Bacteroidota</taxon>
        <taxon>Bacteroidia</taxon>
        <taxon>Bacteroidales</taxon>
        <taxon>Tannerellaceae</taxon>
        <taxon>Parabacteroides</taxon>
    </lineage>
</organism>
<dbReference type="STRING" id="927665.HMPREF1535_04633"/>
<accession>A0A0F5IPF8</accession>
<dbReference type="PATRIC" id="fig|927665.4.peg.4752"/>
<dbReference type="AlphaFoldDB" id="A0A0F5IPF8"/>
<dbReference type="Proteomes" id="UP000033047">
    <property type="component" value="Unassembled WGS sequence"/>
</dbReference>
<evidence type="ECO:0000313" key="2">
    <source>
        <dbReference type="Proteomes" id="UP000033047"/>
    </source>
</evidence>
<gene>
    <name evidence="1" type="ORF">HMPREF1535_04633</name>
</gene>
<dbReference type="EMBL" id="AQHV01000026">
    <property type="protein sequence ID" value="KKB47225.1"/>
    <property type="molecule type" value="Genomic_DNA"/>
</dbReference>
<evidence type="ECO:0000313" key="1">
    <source>
        <dbReference type="EMBL" id="KKB47225.1"/>
    </source>
</evidence>